<feature type="domain" description="Hcy-binding" evidence="19">
    <location>
        <begin position="40"/>
        <end position="353"/>
    </location>
</feature>
<dbReference type="Gene3D" id="3.20.20.20">
    <property type="entry name" value="Dihydropteroate synthase-like"/>
    <property type="match status" value="1"/>
</dbReference>
<comment type="caution">
    <text evidence="20">The sequence shown here is derived from an EMBL/GenBank/DDBJ whole genome shotgun (WGS) entry which is preliminary data.</text>
</comment>
<dbReference type="EC" id="2.1.1.13" evidence="5"/>
<comment type="cofactor">
    <cofactor evidence="1 17">
        <name>Zn(2+)</name>
        <dbReference type="ChEBI" id="CHEBI:29105"/>
    </cofactor>
</comment>
<dbReference type="GO" id="GO:0032259">
    <property type="term" value="P:methylation"/>
    <property type="evidence" value="ECO:0007669"/>
    <property type="project" value="UniProtKB-KW"/>
</dbReference>
<evidence type="ECO:0000256" key="11">
    <source>
        <dbReference type="ARBA" id="ARBA00022723"/>
    </source>
</evidence>
<evidence type="ECO:0000256" key="1">
    <source>
        <dbReference type="ARBA" id="ARBA00001947"/>
    </source>
</evidence>
<feature type="region of interest" description="Disordered" evidence="18">
    <location>
        <begin position="1"/>
        <end position="32"/>
    </location>
</feature>
<dbReference type="Pfam" id="PF02574">
    <property type="entry name" value="S-methyl_trans"/>
    <property type="match status" value="1"/>
</dbReference>
<keyword evidence="9 17" id="KW-0808">Transferase</keyword>
<dbReference type="GO" id="GO:0008705">
    <property type="term" value="F:methionine synthase activity"/>
    <property type="evidence" value="ECO:0007669"/>
    <property type="project" value="UniProtKB-EC"/>
</dbReference>
<dbReference type="PANTHER" id="PTHR45833">
    <property type="entry name" value="METHIONINE SYNTHASE"/>
    <property type="match status" value="1"/>
</dbReference>
<dbReference type="InterPro" id="IPR036589">
    <property type="entry name" value="HCY_dom_sf"/>
</dbReference>
<dbReference type="InterPro" id="IPR000489">
    <property type="entry name" value="Pterin-binding_dom"/>
</dbReference>
<dbReference type="Pfam" id="PF00809">
    <property type="entry name" value="Pterin_bind"/>
    <property type="match status" value="1"/>
</dbReference>
<feature type="binding site" evidence="17">
    <location>
        <position position="338"/>
    </location>
    <ligand>
        <name>Zn(2+)</name>
        <dbReference type="ChEBI" id="CHEBI:29105"/>
    </ligand>
</feature>
<protein>
    <recommendedName>
        <fullName evidence="5">methionine synthase</fullName>
        <ecNumber evidence="5">2.1.1.13</ecNumber>
    </recommendedName>
    <alternativeName>
        <fullName evidence="16">5-methyltetrahydrofolate--homocysteine methyltransferase</fullName>
    </alternativeName>
    <alternativeName>
        <fullName evidence="15">Vitamin-B12 dependent methionine synthase</fullName>
    </alternativeName>
</protein>
<evidence type="ECO:0000256" key="9">
    <source>
        <dbReference type="ARBA" id="ARBA00022679"/>
    </source>
</evidence>
<dbReference type="InterPro" id="IPR050554">
    <property type="entry name" value="Met_Synthase/Corrinoid"/>
</dbReference>
<feature type="binding site" evidence="17">
    <location>
        <position position="275"/>
    </location>
    <ligand>
        <name>Zn(2+)</name>
        <dbReference type="ChEBI" id="CHEBI:29105"/>
    </ligand>
</feature>
<evidence type="ECO:0000256" key="16">
    <source>
        <dbReference type="ARBA" id="ARBA00031040"/>
    </source>
</evidence>
<evidence type="ECO:0000256" key="4">
    <source>
        <dbReference type="ARBA" id="ARBA00010398"/>
    </source>
</evidence>
<evidence type="ECO:0000256" key="12">
    <source>
        <dbReference type="ARBA" id="ARBA00022833"/>
    </source>
</evidence>
<dbReference type="GO" id="GO:0046653">
    <property type="term" value="P:tetrahydrofolate metabolic process"/>
    <property type="evidence" value="ECO:0007669"/>
    <property type="project" value="TreeGrafter"/>
</dbReference>
<dbReference type="EMBL" id="JABSTU010000006">
    <property type="protein sequence ID" value="KAH8029120.1"/>
    <property type="molecule type" value="Genomic_DNA"/>
</dbReference>
<reference evidence="20" key="1">
    <citation type="journal article" date="2020" name="Cell">
        <title>Large-Scale Comparative Analyses of Tick Genomes Elucidate Their Genetic Diversity and Vector Capacities.</title>
        <authorList>
            <consortium name="Tick Genome and Microbiome Consortium (TIGMIC)"/>
            <person name="Jia N."/>
            <person name="Wang J."/>
            <person name="Shi W."/>
            <person name="Du L."/>
            <person name="Sun Y."/>
            <person name="Zhan W."/>
            <person name="Jiang J.F."/>
            <person name="Wang Q."/>
            <person name="Zhang B."/>
            <person name="Ji P."/>
            <person name="Bell-Sakyi L."/>
            <person name="Cui X.M."/>
            <person name="Yuan T.T."/>
            <person name="Jiang B.G."/>
            <person name="Yang W.F."/>
            <person name="Lam T.T."/>
            <person name="Chang Q.C."/>
            <person name="Ding S.J."/>
            <person name="Wang X.J."/>
            <person name="Zhu J.G."/>
            <person name="Ruan X.D."/>
            <person name="Zhao L."/>
            <person name="Wei J.T."/>
            <person name="Ye R.Z."/>
            <person name="Que T.C."/>
            <person name="Du C.H."/>
            <person name="Zhou Y.H."/>
            <person name="Cheng J.X."/>
            <person name="Dai P.F."/>
            <person name="Guo W.B."/>
            <person name="Han X.H."/>
            <person name="Huang E.J."/>
            <person name="Li L.F."/>
            <person name="Wei W."/>
            <person name="Gao Y.C."/>
            <person name="Liu J.Z."/>
            <person name="Shao H.Z."/>
            <person name="Wang X."/>
            <person name="Wang C.C."/>
            <person name="Yang T.C."/>
            <person name="Huo Q.B."/>
            <person name="Li W."/>
            <person name="Chen H.Y."/>
            <person name="Chen S.E."/>
            <person name="Zhou L.G."/>
            <person name="Ni X.B."/>
            <person name="Tian J.H."/>
            <person name="Sheng Y."/>
            <person name="Liu T."/>
            <person name="Pan Y.S."/>
            <person name="Xia L.Y."/>
            <person name="Li J."/>
            <person name="Zhao F."/>
            <person name="Cao W.C."/>
        </authorList>
    </citation>
    <scope>NUCLEOTIDE SEQUENCE</scope>
    <source>
        <strain evidence="20">Rmic-2018</strain>
    </source>
</reference>
<reference evidence="20" key="2">
    <citation type="submission" date="2021-09" db="EMBL/GenBank/DDBJ databases">
        <authorList>
            <person name="Jia N."/>
            <person name="Wang J."/>
            <person name="Shi W."/>
            <person name="Du L."/>
            <person name="Sun Y."/>
            <person name="Zhan W."/>
            <person name="Jiang J."/>
            <person name="Wang Q."/>
            <person name="Zhang B."/>
            <person name="Ji P."/>
            <person name="Sakyi L.B."/>
            <person name="Cui X."/>
            <person name="Yuan T."/>
            <person name="Jiang B."/>
            <person name="Yang W."/>
            <person name="Lam T.T.-Y."/>
            <person name="Chang Q."/>
            <person name="Ding S."/>
            <person name="Wang X."/>
            <person name="Zhu J."/>
            <person name="Ruan X."/>
            <person name="Zhao L."/>
            <person name="Wei J."/>
            <person name="Que T."/>
            <person name="Du C."/>
            <person name="Cheng J."/>
            <person name="Dai P."/>
            <person name="Han X."/>
            <person name="Huang E."/>
            <person name="Gao Y."/>
            <person name="Liu J."/>
            <person name="Shao H."/>
            <person name="Ye R."/>
            <person name="Li L."/>
            <person name="Wei W."/>
            <person name="Wang X."/>
            <person name="Wang C."/>
            <person name="Huo Q."/>
            <person name="Li W."/>
            <person name="Guo W."/>
            <person name="Chen H."/>
            <person name="Chen S."/>
            <person name="Zhou L."/>
            <person name="Zhou L."/>
            <person name="Ni X."/>
            <person name="Tian J."/>
            <person name="Zhou Y."/>
            <person name="Sheng Y."/>
            <person name="Liu T."/>
            <person name="Pan Y."/>
            <person name="Xia L."/>
            <person name="Li J."/>
            <person name="Zhao F."/>
            <person name="Cao W."/>
        </authorList>
    </citation>
    <scope>NUCLEOTIDE SEQUENCE</scope>
    <source>
        <strain evidence="20">Rmic-2018</strain>
        <tissue evidence="20">Larvae</tissue>
    </source>
</reference>
<proteinExistence type="inferred from homology"/>
<dbReference type="AlphaFoldDB" id="A0A9J6E4X2"/>
<keyword evidence="7" id="KW-0028">Amino-acid biosynthesis</keyword>
<dbReference type="GO" id="GO:0050667">
    <property type="term" value="P:homocysteine metabolic process"/>
    <property type="evidence" value="ECO:0007669"/>
    <property type="project" value="TreeGrafter"/>
</dbReference>
<dbReference type="PROSITE" id="PS50970">
    <property type="entry name" value="HCY"/>
    <property type="match status" value="1"/>
</dbReference>
<keyword evidence="10" id="KW-0949">S-adenosyl-L-methionine</keyword>
<evidence type="ECO:0000259" key="19">
    <source>
        <dbReference type="PROSITE" id="PS50970"/>
    </source>
</evidence>
<name>A0A9J6E4X2_RHIMP</name>
<comment type="similarity">
    <text evidence="4">Belongs to the vitamin-B12 dependent methionine synthase family.</text>
</comment>
<evidence type="ECO:0000256" key="10">
    <source>
        <dbReference type="ARBA" id="ARBA00022691"/>
    </source>
</evidence>
<keyword evidence="11 17" id="KW-0479">Metal-binding</keyword>
<dbReference type="Proteomes" id="UP000821866">
    <property type="component" value="Chromosome 4"/>
</dbReference>
<dbReference type="Gene3D" id="3.20.20.330">
    <property type="entry name" value="Homocysteine-binding-like domain"/>
    <property type="match status" value="1"/>
</dbReference>
<dbReference type="VEuPathDB" id="VectorBase:LOC119168264"/>
<evidence type="ECO:0000256" key="7">
    <source>
        <dbReference type="ARBA" id="ARBA00022605"/>
    </source>
</evidence>
<dbReference type="GO" id="GO:0005829">
    <property type="term" value="C:cytosol"/>
    <property type="evidence" value="ECO:0007669"/>
    <property type="project" value="TreeGrafter"/>
</dbReference>
<evidence type="ECO:0000313" key="21">
    <source>
        <dbReference type="Proteomes" id="UP000821866"/>
    </source>
</evidence>
<gene>
    <name evidence="20" type="ORF">HPB51_022704</name>
</gene>
<feature type="compositionally biased region" description="Basic and acidic residues" evidence="18">
    <location>
        <begin position="22"/>
        <end position="32"/>
    </location>
</feature>
<evidence type="ECO:0000256" key="8">
    <source>
        <dbReference type="ARBA" id="ARBA00022628"/>
    </source>
</evidence>
<evidence type="ECO:0000256" key="3">
    <source>
        <dbReference type="ARBA" id="ARBA00005178"/>
    </source>
</evidence>
<keyword evidence="21" id="KW-1185">Reference proteome</keyword>
<dbReference type="GO" id="GO:0046872">
    <property type="term" value="F:metal ion binding"/>
    <property type="evidence" value="ECO:0007669"/>
    <property type="project" value="UniProtKB-KW"/>
</dbReference>
<evidence type="ECO:0000313" key="20">
    <source>
        <dbReference type="EMBL" id="KAH8029120.1"/>
    </source>
</evidence>
<evidence type="ECO:0000256" key="18">
    <source>
        <dbReference type="SAM" id="MobiDB-lite"/>
    </source>
</evidence>
<feature type="binding site" evidence="17">
    <location>
        <position position="339"/>
    </location>
    <ligand>
        <name>Zn(2+)</name>
        <dbReference type="ChEBI" id="CHEBI:29105"/>
    </ligand>
</feature>
<evidence type="ECO:0000256" key="5">
    <source>
        <dbReference type="ARBA" id="ARBA00012032"/>
    </source>
</evidence>
<evidence type="ECO:0000256" key="15">
    <source>
        <dbReference type="ARBA" id="ARBA00030163"/>
    </source>
</evidence>
<accession>A0A9J6E4X2</accession>
<keyword evidence="6 17" id="KW-0489">Methyltransferase</keyword>
<sequence length="478" mass="51547">MWSPRLVNGSTDGVPPSMGDGRIPHSDVDTKNDTMRAHRTTMIKGVLEERVMILDGAMGTMIQQFGLDEASYRGSEFAHHGRPLQGNNDLLNLTRPDIVMEIHKPLSGEISAGSRFGDDRLDEVEGNTCFIVGSTDVTYAHENTTTQPAYRLNLEGARLARQACQQVEAQTGIPRFVCGALGPTNRTLSISPYVDRPHERNVSFDELSAAYGEQVRGLVGGGVDVLLVETVFDTANCKISGTIVDKSGRNLSGQTCEAFILSVSHVRPLCIGLNCALGATEMRPYLKDTSVFTDAYVICYPNAGLPNEFGEYDETPEAMADRIKEFAESGLVNVVGGCCGTTPEHVRAIADAVRGLKPRPPPVAVRRGCLSLSGLEAVVITSETLFVNVGERCNIAGSRRFAEMLRQGKYQDALQVAKEQVEMGAQILDINVDDGMIDGVNAMTKFLNLIASEPEVSKTPQPGLDPATCGSAAEYLSC</sequence>
<comment type="cofactor">
    <cofactor evidence="2">
        <name>methylcob(III)alamin</name>
        <dbReference type="ChEBI" id="CHEBI:28115"/>
    </cofactor>
</comment>
<evidence type="ECO:0000256" key="13">
    <source>
        <dbReference type="ARBA" id="ARBA00023167"/>
    </source>
</evidence>
<organism evidence="20 21">
    <name type="scientific">Rhipicephalus microplus</name>
    <name type="common">Cattle tick</name>
    <name type="synonym">Boophilus microplus</name>
    <dbReference type="NCBI Taxonomy" id="6941"/>
    <lineage>
        <taxon>Eukaryota</taxon>
        <taxon>Metazoa</taxon>
        <taxon>Ecdysozoa</taxon>
        <taxon>Arthropoda</taxon>
        <taxon>Chelicerata</taxon>
        <taxon>Arachnida</taxon>
        <taxon>Acari</taxon>
        <taxon>Parasitiformes</taxon>
        <taxon>Ixodida</taxon>
        <taxon>Ixodoidea</taxon>
        <taxon>Ixodidae</taxon>
        <taxon>Rhipicephalinae</taxon>
        <taxon>Rhipicephalus</taxon>
        <taxon>Boophilus</taxon>
    </lineage>
</organism>
<evidence type="ECO:0000256" key="17">
    <source>
        <dbReference type="PROSITE-ProRule" id="PRU00333"/>
    </source>
</evidence>
<keyword evidence="13" id="KW-0486">Methionine biosynthesis</keyword>
<dbReference type="InterPro" id="IPR011005">
    <property type="entry name" value="Dihydropteroate_synth-like_sf"/>
</dbReference>
<evidence type="ECO:0000256" key="6">
    <source>
        <dbReference type="ARBA" id="ARBA00022603"/>
    </source>
</evidence>
<dbReference type="SUPFAM" id="SSF82282">
    <property type="entry name" value="Homocysteine S-methyltransferase"/>
    <property type="match status" value="1"/>
</dbReference>
<keyword evidence="8" id="KW-0846">Cobalamin</keyword>
<dbReference type="PANTHER" id="PTHR45833:SF1">
    <property type="entry name" value="METHIONINE SYNTHASE"/>
    <property type="match status" value="1"/>
</dbReference>
<dbReference type="InterPro" id="IPR003726">
    <property type="entry name" value="HCY_dom"/>
</dbReference>
<evidence type="ECO:0000256" key="14">
    <source>
        <dbReference type="ARBA" id="ARBA00023285"/>
    </source>
</evidence>
<keyword evidence="14" id="KW-0170">Cobalt</keyword>
<evidence type="ECO:0000256" key="2">
    <source>
        <dbReference type="ARBA" id="ARBA00001956"/>
    </source>
</evidence>
<keyword evidence="12 17" id="KW-0862">Zinc</keyword>
<comment type="pathway">
    <text evidence="3">Amino-acid biosynthesis; L-methionine biosynthesis via de novo pathway; L-methionine from L-homocysteine (MetH route): step 1/1.</text>
</comment>
<dbReference type="GO" id="GO:0031419">
    <property type="term" value="F:cobalamin binding"/>
    <property type="evidence" value="ECO:0007669"/>
    <property type="project" value="UniProtKB-KW"/>
</dbReference>